<evidence type="ECO:0000256" key="1">
    <source>
        <dbReference type="SAM" id="Phobius"/>
    </source>
</evidence>
<keyword evidence="1" id="KW-0812">Transmembrane</keyword>
<proteinExistence type="predicted"/>
<accession>A0ABX0HB10</accession>
<feature type="transmembrane region" description="Helical" evidence="1">
    <location>
        <begin position="85"/>
        <end position="102"/>
    </location>
</feature>
<keyword evidence="3" id="KW-1185">Reference proteome</keyword>
<feature type="transmembrane region" description="Helical" evidence="1">
    <location>
        <begin position="57"/>
        <end position="78"/>
    </location>
</feature>
<evidence type="ECO:0000313" key="2">
    <source>
        <dbReference type="EMBL" id="NHE57543.1"/>
    </source>
</evidence>
<dbReference type="Proteomes" id="UP000649799">
    <property type="component" value="Unassembled WGS sequence"/>
</dbReference>
<reference evidence="2 3" key="1">
    <citation type="submission" date="2020-03" db="EMBL/GenBank/DDBJ databases">
        <title>Cyclobacterium plantarum sp. nov., a marine bacterium isolated from a coastal-marine wetland.</title>
        <authorList>
            <person name="Sanchez-Porro C."/>
            <person name="Ventosa A."/>
            <person name="Amoozegar M."/>
        </authorList>
    </citation>
    <scope>NUCLEOTIDE SEQUENCE [LARGE SCALE GENOMIC DNA]</scope>
    <source>
        <strain evidence="2 3">GBPx2</strain>
    </source>
</reference>
<sequence>MDSVKKTFIDISNAYIFFCASMYLGMFWSLHFFWFPNYPKTLTLENYYNAIIPQTDLATNFFFITIPIMAAALVVMLVTEWKTGLRWVPLSWIPGLLIPVIVQQRYIEDINNQFKAGLQDEATLQVLLEEWMWLNDIRWVILTIMWGITMYFFIAKAKPNYRIKDHG</sequence>
<comment type="caution">
    <text evidence="2">The sequence shown here is derived from an EMBL/GenBank/DDBJ whole genome shotgun (WGS) entry which is preliminary data.</text>
</comment>
<evidence type="ECO:0000313" key="3">
    <source>
        <dbReference type="Proteomes" id="UP000649799"/>
    </source>
</evidence>
<keyword evidence="1" id="KW-0472">Membrane</keyword>
<gene>
    <name evidence="2" type="ORF">G9Q97_12050</name>
</gene>
<dbReference type="RefSeq" id="WP_166147140.1">
    <property type="nucleotide sequence ID" value="NZ_JAANYN010000004.1"/>
</dbReference>
<evidence type="ECO:0008006" key="4">
    <source>
        <dbReference type="Google" id="ProtNLM"/>
    </source>
</evidence>
<feature type="transmembrane region" description="Helical" evidence="1">
    <location>
        <begin position="137"/>
        <end position="154"/>
    </location>
</feature>
<organism evidence="2 3">
    <name type="scientific">Cyclobacterium plantarum</name>
    <dbReference type="NCBI Taxonomy" id="2716263"/>
    <lineage>
        <taxon>Bacteria</taxon>
        <taxon>Pseudomonadati</taxon>
        <taxon>Bacteroidota</taxon>
        <taxon>Cytophagia</taxon>
        <taxon>Cytophagales</taxon>
        <taxon>Cyclobacteriaceae</taxon>
        <taxon>Cyclobacterium</taxon>
    </lineage>
</organism>
<dbReference type="EMBL" id="JAANYN010000004">
    <property type="protein sequence ID" value="NHE57543.1"/>
    <property type="molecule type" value="Genomic_DNA"/>
</dbReference>
<feature type="transmembrane region" description="Helical" evidence="1">
    <location>
        <begin position="12"/>
        <end position="34"/>
    </location>
</feature>
<protein>
    <recommendedName>
        <fullName evidence="4">DUF1772 domain-containing protein</fullName>
    </recommendedName>
</protein>
<keyword evidence="1" id="KW-1133">Transmembrane helix</keyword>
<name>A0ABX0HB10_9BACT</name>